<comment type="pathway">
    <text evidence="2 10">Glycolipid biosynthesis; glycosylphosphatidylinositol-anchor biosynthesis.</text>
</comment>
<evidence type="ECO:0000256" key="3">
    <source>
        <dbReference type="ARBA" id="ARBA00010345"/>
    </source>
</evidence>
<dbReference type="InterPro" id="IPR040039">
    <property type="entry name" value="PIGX"/>
</dbReference>
<evidence type="ECO:0000256" key="7">
    <source>
        <dbReference type="ARBA" id="ARBA00022989"/>
    </source>
</evidence>
<dbReference type="SMART" id="SM00780">
    <property type="entry name" value="PIG-X"/>
    <property type="match status" value="1"/>
</dbReference>
<keyword evidence="4 10" id="KW-0337">GPI-anchor biosynthesis</keyword>
<feature type="transmembrane region" description="Helical" evidence="10">
    <location>
        <begin position="190"/>
        <end position="213"/>
    </location>
</feature>
<keyword evidence="8 10" id="KW-0472">Membrane</keyword>
<dbReference type="InterPro" id="IPR013233">
    <property type="entry name" value="PIG-X/PBN1"/>
</dbReference>
<dbReference type="EMBL" id="KV427644">
    <property type="protein sequence ID" value="KZT03444.1"/>
    <property type="molecule type" value="Genomic_DNA"/>
</dbReference>
<evidence type="ECO:0000256" key="2">
    <source>
        <dbReference type="ARBA" id="ARBA00004687"/>
    </source>
</evidence>
<evidence type="ECO:0000256" key="9">
    <source>
        <dbReference type="ARBA" id="ARBA00023180"/>
    </source>
</evidence>
<dbReference type="Pfam" id="PF08320">
    <property type="entry name" value="PIG-X"/>
    <property type="match status" value="1"/>
</dbReference>
<keyword evidence="5 10" id="KW-0812">Transmembrane</keyword>
<dbReference type="STRING" id="1314785.A0A165CU92"/>
<name>A0A165CU92_9APHY</name>
<dbReference type="Proteomes" id="UP000076871">
    <property type="component" value="Unassembled WGS sequence"/>
</dbReference>
<accession>A0A165CU92</accession>
<dbReference type="GO" id="GO:0006506">
    <property type="term" value="P:GPI anchor biosynthetic process"/>
    <property type="evidence" value="ECO:0007669"/>
    <property type="project" value="UniProtKB-UniPathway"/>
</dbReference>
<dbReference type="PANTHER" id="PTHR28650">
    <property type="entry name" value="PHOSPHATIDYLINOSITOL-GLYCAN BIOSYNTHESIS CLASS X PROTEIN"/>
    <property type="match status" value="1"/>
</dbReference>
<evidence type="ECO:0000256" key="6">
    <source>
        <dbReference type="ARBA" id="ARBA00022824"/>
    </source>
</evidence>
<keyword evidence="12" id="KW-1185">Reference proteome</keyword>
<comment type="subcellular location">
    <subcellularLocation>
        <location evidence="1 10">Endoplasmic reticulum membrane</location>
        <topology evidence="1 10">Single-pass membrane protein</topology>
    </subcellularLocation>
</comment>
<sequence length="227" mass="24736">MAAPLASLRSFIVPQGFQFTSSTRITVQRDWSDASANCSLHLMQLLPPDVYADWYELAQRAGYSFELRGSDDLEKPVNAVDSEPGVLLLDVALPRDAALEAFELAVDVPLHARYGAPVSASQAGYHTIHIPQPVGFWACETVGGPHPLPQPLQSYISPERFNSLSISLIPLASSGAPLDVTIPVGRLDDLAFVDIGTTVVMLLMFAYLVYVSLRTAHRLYPRATKSD</sequence>
<evidence type="ECO:0000313" key="12">
    <source>
        <dbReference type="Proteomes" id="UP000076871"/>
    </source>
</evidence>
<gene>
    <name evidence="11" type="ORF">LAESUDRAFT_762016</name>
</gene>
<evidence type="ECO:0000256" key="5">
    <source>
        <dbReference type="ARBA" id="ARBA00022692"/>
    </source>
</evidence>
<keyword evidence="9" id="KW-0325">Glycoprotein</keyword>
<comment type="similarity">
    <text evidence="3 10">Belongs to the PIGX family.</text>
</comment>
<proteinExistence type="inferred from homology"/>
<evidence type="ECO:0000256" key="4">
    <source>
        <dbReference type="ARBA" id="ARBA00022502"/>
    </source>
</evidence>
<dbReference type="GO" id="GO:0005789">
    <property type="term" value="C:endoplasmic reticulum membrane"/>
    <property type="evidence" value="ECO:0007669"/>
    <property type="project" value="UniProtKB-SubCell"/>
</dbReference>
<organism evidence="11 12">
    <name type="scientific">Laetiporus sulphureus 93-53</name>
    <dbReference type="NCBI Taxonomy" id="1314785"/>
    <lineage>
        <taxon>Eukaryota</taxon>
        <taxon>Fungi</taxon>
        <taxon>Dikarya</taxon>
        <taxon>Basidiomycota</taxon>
        <taxon>Agaricomycotina</taxon>
        <taxon>Agaricomycetes</taxon>
        <taxon>Polyporales</taxon>
        <taxon>Laetiporus</taxon>
    </lineage>
</organism>
<keyword evidence="7 10" id="KW-1133">Transmembrane helix</keyword>
<reference evidence="11 12" key="1">
    <citation type="journal article" date="2016" name="Mol. Biol. Evol.">
        <title>Comparative Genomics of Early-Diverging Mushroom-Forming Fungi Provides Insights into the Origins of Lignocellulose Decay Capabilities.</title>
        <authorList>
            <person name="Nagy L.G."/>
            <person name="Riley R."/>
            <person name="Tritt A."/>
            <person name="Adam C."/>
            <person name="Daum C."/>
            <person name="Floudas D."/>
            <person name="Sun H."/>
            <person name="Yadav J.S."/>
            <person name="Pangilinan J."/>
            <person name="Larsson K.H."/>
            <person name="Matsuura K."/>
            <person name="Barry K."/>
            <person name="Labutti K."/>
            <person name="Kuo R."/>
            <person name="Ohm R.A."/>
            <person name="Bhattacharya S.S."/>
            <person name="Shirouzu T."/>
            <person name="Yoshinaga Y."/>
            <person name="Martin F.M."/>
            <person name="Grigoriev I.V."/>
            <person name="Hibbett D.S."/>
        </authorList>
    </citation>
    <scope>NUCLEOTIDE SEQUENCE [LARGE SCALE GENOMIC DNA]</scope>
    <source>
        <strain evidence="11 12">93-53</strain>
    </source>
</reference>
<evidence type="ECO:0000256" key="10">
    <source>
        <dbReference type="RuleBase" id="RU366056"/>
    </source>
</evidence>
<dbReference type="PANTHER" id="PTHR28650:SF1">
    <property type="entry name" value="PHOSPHATIDYLINOSITOL-GLYCAN BIOSYNTHESIS CLASS X PROTEIN"/>
    <property type="match status" value="1"/>
</dbReference>
<dbReference type="GeneID" id="63830041"/>
<dbReference type="UniPathway" id="UPA00196"/>
<evidence type="ECO:0000256" key="1">
    <source>
        <dbReference type="ARBA" id="ARBA00004389"/>
    </source>
</evidence>
<dbReference type="RefSeq" id="XP_040761184.1">
    <property type="nucleotide sequence ID" value="XM_040913013.1"/>
</dbReference>
<comment type="function">
    <text evidence="10">Required for proper folding and/or the stability of a subset of proteins in the endoplasmic reticulum. Component of glycosylphosphatidylinositol-mannosyltransferase 1 which transfers the first of the 4 mannoses in the GPI-anchor precursors during GPI-anchor biosynthesis. Probably acts by stabilizing the mannosyltransferase GPI14.</text>
</comment>
<dbReference type="InParanoid" id="A0A165CU92"/>
<dbReference type="OrthoDB" id="5546453at2759"/>
<dbReference type="AlphaFoldDB" id="A0A165CU92"/>
<protein>
    <recommendedName>
        <fullName evidence="10">Protein PBN1</fullName>
    </recommendedName>
</protein>
<evidence type="ECO:0000313" key="11">
    <source>
        <dbReference type="EMBL" id="KZT03444.1"/>
    </source>
</evidence>
<evidence type="ECO:0000256" key="8">
    <source>
        <dbReference type="ARBA" id="ARBA00023136"/>
    </source>
</evidence>
<keyword evidence="6 10" id="KW-0256">Endoplasmic reticulum</keyword>